<dbReference type="InterPro" id="IPR010430">
    <property type="entry name" value="DUF1028"/>
</dbReference>
<comment type="caution">
    <text evidence="1">The sequence shown here is derived from an EMBL/GenBank/DDBJ whole genome shotgun (WGS) entry which is preliminary data.</text>
</comment>
<dbReference type="SUPFAM" id="SSF56235">
    <property type="entry name" value="N-terminal nucleophile aminohydrolases (Ntn hydrolases)"/>
    <property type="match status" value="1"/>
</dbReference>
<name>A0ABW4X6M1_9ACTN</name>
<evidence type="ECO:0000313" key="2">
    <source>
        <dbReference type="Proteomes" id="UP001597402"/>
    </source>
</evidence>
<dbReference type="InterPro" id="IPR029055">
    <property type="entry name" value="Ntn_hydrolases_N"/>
</dbReference>
<dbReference type="EMBL" id="JBHUHP010000001">
    <property type="protein sequence ID" value="MFD2090341.1"/>
    <property type="molecule type" value="Genomic_DNA"/>
</dbReference>
<reference evidence="2" key="1">
    <citation type="journal article" date="2019" name="Int. J. Syst. Evol. Microbiol.">
        <title>The Global Catalogue of Microorganisms (GCM) 10K type strain sequencing project: providing services to taxonomists for standard genome sequencing and annotation.</title>
        <authorList>
            <consortium name="The Broad Institute Genomics Platform"/>
            <consortium name="The Broad Institute Genome Sequencing Center for Infectious Disease"/>
            <person name="Wu L."/>
            <person name="Ma J."/>
        </authorList>
    </citation>
    <scope>NUCLEOTIDE SEQUENCE [LARGE SCALE GENOMIC DNA]</scope>
    <source>
        <strain evidence="2">JCM 3338</strain>
    </source>
</reference>
<dbReference type="Proteomes" id="UP001597402">
    <property type="component" value="Unassembled WGS sequence"/>
</dbReference>
<proteinExistence type="predicted"/>
<dbReference type="PANTHER" id="PTHR39328:SF1">
    <property type="entry name" value="BLL2871 PROTEIN"/>
    <property type="match status" value="1"/>
</dbReference>
<dbReference type="PANTHER" id="PTHR39328">
    <property type="entry name" value="BLL2871 PROTEIN"/>
    <property type="match status" value="1"/>
</dbReference>
<organism evidence="1 2">
    <name type="scientific">Blastococcus deserti</name>
    <dbReference type="NCBI Taxonomy" id="2259033"/>
    <lineage>
        <taxon>Bacteria</taxon>
        <taxon>Bacillati</taxon>
        <taxon>Actinomycetota</taxon>
        <taxon>Actinomycetes</taxon>
        <taxon>Geodermatophilales</taxon>
        <taxon>Geodermatophilaceae</taxon>
        <taxon>Blastococcus</taxon>
    </lineage>
</organism>
<dbReference type="RefSeq" id="WP_376871105.1">
    <property type="nucleotide sequence ID" value="NZ_JBHUHP010000001.1"/>
</dbReference>
<gene>
    <name evidence="1" type="ORF">ACFSHS_02025</name>
</gene>
<accession>A0ABW4X6M1</accession>
<dbReference type="Pfam" id="PF06267">
    <property type="entry name" value="DUF1028"/>
    <property type="match status" value="1"/>
</dbReference>
<dbReference type="Gene3D" id="3.60.20.10">
    <property type="entry name" value="Glutamine Phosphoribosylpyrophosphate, subunit 1, domain 1"/>
    <property type="match status" value="1"/>
</dbReference>
<evidence type="ECO:0000313" key="1">
    <source>
        <dbReference type="EMBL" id="MFD2090341.1"/>
    </source>
</evidence>
<keyword evidence="2" id="KW-1185">Reference proteome</keyword>
<sequence>MTFSALAHDADTGELGVAVSSCILAVGRAVPAARAGVGVVAVQARSRRGLGGSLLGGLADGTPPAVLVRRAAHSAEDADRQIAVLGATGEVAADTGPGSFPVCGHLTGDGFSVQGNMLASDEVLPAMATALAAARGDLADRLLAALTAGQDAGGDLRGRQSAALLVVSGQPATDEDDGVRADLRVDDSGDPVAQLRMLRNLQRAYDERDYETLAVFAPEGARDLYAALAASQRGDREAARAALEAMRSRPGWRAWLAAMAGDPRVGAVSRLLGEG</sequence>
<protein>
    <submittedName>
        <fullName evidence="1">DUF1028 domain-containing protein</fullName>
    </submittedName>
</protein>